<dbReference type="PANTHER" id="PTHR43479:SF11">
    <property type="entry name" value="ACREF_ENVCD OPERON REPRESSOR-RELATED"/>
    <property type="match status" value="1"/>
</dbReference>
<evidence type="ECO:0000256" key="2">
    <source>
        <dbReference type="PROSITE-ProRule" id="PRU00335"/>
    </source>
</evidence>
<evidence type="ECO:0000259" key="3">
    <source>
        <dbReference type="PROSITE" id="PS50977"/>
    </source>
</evidence>
<keyword evidence="1 2" id="KW-0238">DNA-binding</keyword>
<dbReference type="PROSITE" id="PS50977">
    <property type="entry name" value="HTH_TETR_2"/>
    <property type="match status" value="1"/>
</dbReference>
<name>A0A9E6ZNV1_9FLAO</name>
<evidence type="ECO:0000256" key="1">
    <source>
        <dbReference type="ARBA" id="ARBA00023125"/>
    </source>
</evidence>
<dbReference type="Gene3D" id="1.10.10.60">
    <property type="entry name" value="Homeodomain-like"/>
    <property type="match status" value="1"/>
</dbReference>
<evidence type="ECO:0000313" key="5">
    <source>
        <dbReference type="Proteomes" id="UP000831290"/>
    </source>
</evidence>
<dbReference type="GO" id="GO:0003677">
    <property type="term" value="F:DNA binding"/>
    <property type="evidence" value="ECO:0007669"/>
    <property type="project" value="UniProtKB-UniRule"/>
</dbReference>
<sequence length="198" mass="23286">MKEKIIEKATDLFLNLGFKSVTMDDIANEMGISKKTIYQHFDNKTDLIQACTFYKFLIISQGIDGICQLNKNPIEELYEIKTFALTHLKDEKQSPHYQLQKYYPKIFNELKLKQYEKMNTCVCGNLQRGIEQGYYRKDVNVDIISKIYFNGMMDLKNTEIFPPQKYSMPLLMETYLEYHVRAIATHKGIEILNNIINK</sequence>
<protein>
    <submittedName>
        <fullName evidence="4">TetR/AcrR family transcriptional regulator</fullName>
    </submittedName>
</protein>
<feature type="DNA-binding region" description="H-T-H motif" evidence="2">
    <location>
        <begin position="22"/>
        <end position="41"/>
    </location>
</feature>
<dbReference type="AlphaFoldDB" id="A0A9E6ZNV1"/>
<dbReference type="Proteomes" id="UP000831290">
    <property type="component" value="Chromosome"/>
</dbReference>
<dbReference type="InterPro" id="IPR050624">
    <property type="entry name" value="HTH-type_Tx_Regulator"/>
</dbReference>
<proteinExistence type="predicted"/>
<dbReference type="RefSeq" id="WP_255841123.1">
    <property type="nucleotide sequence ID" value="NZ_CP094358.1"/>
</dbReference>
<dbReference type="Gene3D" id="1.10.357.10">
    <property type="entry name" value="Tetracycline Repressor, domain 2"/>
    <property type="match status" value="1"/>
</dbReference>
<dbReference type="PRINTS" id="PR00455">
    <property type="entry name" value="HTHTETR"/>
</dbReference>
<dbReference type="KEGG" id="fbm:MQE35_09520"/>
<accession>A0A9E6ZNV1</accession>
<dbReference type="SUPFAM" id="SSF48498">
    <property type="entry name" value="Tetracyclin repressor-like, C-terminal domain"/>
    <property type="match status" value="1"/>
</dbReference>
<dbReference type="PANTHER" id="PTHR43479">
    <property type="entry name" value="ACREF/ENVCD OPERON REPRESSOR-RELATED"/>
    <property type="match status" value="1"/>
</dbReference>
<dbReference type="SUPFAM" id="SSF46689">
    <property type="entry name" value="Homeodomain-like"/>
    <property type="match status" value="1"/>
</dbReference>
<evidence type="ECO:0000313" key="4">
    <source>
        <dbReference type="EMBL" id="UOB15978.1"/>
    </source>
</evidence>
<feature type="domain" description="HTH tetR-type" evidence="3">
    <location>
        <begin position="1"/>
        <end position="59"/>
    </location>
</feature>
<dbReference type="EMBL" id="CP094358">
    <property type="protein sequence ID" value="UOB15978.1"/>
    <property type="molecule type" value="Genomic_DNA"/>
</dbReference>
<keyword evidence="5" id="KW-1185">Reference proteome</keyword>
<dbReference type="Pfam" id="PF00440">
    <property type="entry name" value="TetR_N"/>
    <property type="match status" value="1"/>
</dbReference>
<organism evidence="4 5">
    <name type="scientific">Abyssalbus ytuae</name>
    <dbReference type="NCBI Taxonomy" id="2926907"/>
    <lineage>
        <taxon>Bacteria</taxon>
        <taxon>Pseudomonadati</taxon>
        <taxon>Bacteroidota</taxon>
        <taxon>Flavobacteriia</taxon>
        <taxon>Flavobacteriales</taxon>
        <taxon>Flavobacteriaceae</taxon>
        <taxon>Abyssalbus</taxon>
    </lineage>
</organism>
<dbReference type="InterPro" id="IPR009057">
    <property type="entry name" value="Homeodomain-like_sf"/>
</dbReference>
<dbReference type="InterPro" id="IPR001647">
    <property type="entry name" value="HTH_TetR"/>
</dbReference>
<gene>
    <name evidence="4" type="ORF">MQE35_09520</name>
</gene>
<dbReference type="InterPro" id="IPR036271">
    <property type="entry name" value="Tet_transcr_reg_TetR-rel_C_sf"/>
</dbReference>
<reference evidence="4" key="1">
    <citation type="submission" date="2022-03" db="EMBL/GenBank/DDBJ databases">
        <title>Description of Abyssus ytuae gen. nov., sp. nov., a novel member of the family Flavobacteriaceae isolated from the sediment of Mariana Trench.</title>
        <authorList>
            <person name="Zhang J."/>
            <person name="Xu X."/>
        </authorList>
    </citation>
    <scope>NUCLEOTIDE SEQUENCE</scope>
    <source>
        <strain evidence="4">MT3330</strain>
    </source>
</reference>